<dbReference type="InterPro" id="IPR050785">
    <property type="entry name" value="PAN2-PAN3_catalytic_subunit"/>
</dbReference>
<comment type="subunit">
    <text evidence="8">Forms a heterotrimer with an asymmetric homodimer of the regulatory subunit PAN3 to form the poly(A)-nuclease (PAN) deadenylation complex.</text>
</comment>
<evidence type="ECO:0000256" key="9">
    <source>
        <dbReference type="SAM" id="MobiDB-lite"/>
    </source>
</evidence>
<dbReference type="PROSITE" id="PS50235">
    <property type="entry name" value="USP_3"/>
    <property type="match status" value="1"/>
</dbReference>
<dbReference type="Proteomes" id="UP001479436">
    <property type="component" value="Unassembled WGS sequence"/>
</dbReference>
<dbReference type="InterPro" id="IPR001680">
    <property type="entry name" value="WD40_rpt"/>
</dbReference>
<dbReference type="InterPro" id="IPR048841">
    <property type="entry name" value="PAN2_N"/>
</dbReference>
<evidence type="ECO:0000256" key="8">
    <source>
        <dbReference type="HAMAP-Rule" id="MF_03182"/>
    </source>
</evidence>
<comment type="activity regulation">
    <text evidence="8">Positively regulated by the regulatory subunit PAN3.</text>
</comment>
<dbReference type="EMBL" id="JASJQH010007553">
    <property type="protein sequence ID" value="KAK9704495.1"/>
    <property type="molecule type" value="Genomic_DNA"/>
</dbReference>
<dbReference type="InterPro" id="IPR012337">
    <property type="entry name" value="RNaseH-like_sf"/>
</dbReference>
<dbReference type="Gene3D" id="3.30.420.10">
    <property type="entry name" value="Ribonuclease H-like superfamily/Ribonuclease H"/>
    <property type="match status" value="1"/>
</dbReference>
<dbReference type="InterPro" id="IPR013520">
    <property type="entry name" value="Ribonucl_H"/>
</dbReference>
<dbReference type="InterPro" id="IPR030843">
    <property type="entry name" value="PAN2"/>
</dbReference>
<proteinExistence type="inferred from homology"/>
<keyword evidence="1 8" id="KW-0963">Cytoplasm</keyword>
<keyword evidence="3 8" id="KW-0507">mRNA processing</keyword>
<dbReference type="HAMAP" id="MF_03182">
    <property type="entry name" value="PAN2"/>
    <property type="match status" value="1"/>
</dbReference>
<feature type="compositionally biased region" description="Basic and acidic residues" evidence="9">
    <location>
        <begin position="397"/>
        <end position="426"/>
    </location>
</feature>
<dbReference type="SMART" id="SM00479">
    <property type="entry name" value="EXOIII"/>
    <property type="match status" value="1"/>
</dbReference>
<evidence type="ECO:0000256" key="6">
    <source>
        <dbReference type="ARBA" id="ARBA00022801"/>
    </source>
</evidence>
<protein>
    <recommendedName>
        <fullName evidence="8">PAN2-PAN3 deadenylation complex catalytic subunit PAN2</fullName>
        <ecNumber evidence="8">3.1.13.4</ecNumber>
    </recommendedName>
    <alternativeName>
        <fullName evidence="8">PAB1P-dependent poly(A)-specific ribonuclease</fullName>
    </alternativeName>
    <alternativeName>
        <fullName evidence="8">Poly(A)-nuclease deadenylation complex subunit 2</fullName>
        <shortName evidence="8">PAN deadenylation complex subunit 2</shortName>
    </alternativeName>
</protein>
<comment type="cofactor">
    <cofactor evidence="8">
        <name>a divalent metal cation</name>
        <dbReference type="ChEBI" id="CHEBI:60240"/>
    </cofactor>
    <text evidence="8">Binds 2 metal cations per subunit in the catalytic exonuclease domain.</text>
</comment>
<comment type="domain">
    <text evidence="8">Contains a pseudo-UCH domain. This ubiquitin C-terminal hydrolase (UCH)-like or ubiquitin specific protease (USP)-like domain is predicted to be catalytically inactive because it lacks the active site catalytic triad characteristic of thiol proteases, with residues at the equivalent structural positions that are incompatible with catalysis, and it cannot bind ubiquitin. It functions as a structural scaffold for intra- and intermolecular interactions in the complex.</text>
</comment>
<evidence type="ECO:0000256" key="7">
    <source>
        <dbReference type="ARBA" id="ARBA00022839"/>
    </source>
</evidence>
<comment type="similarity">
    <text evidence="8">Belongs to the peptidase C19 family. PAN2 subfamily.</text>
</comment>
<comment type="subcellular location">
    <subcellularLocation>
        <location evidence="8">Cytoplasm</location>
    </subcellularLocation>
</comment>
<comment type="caution">
    <text evidence="8">Lacks conserved residue(s) required for the propagation of feature annotation.</text>
</comment>
<evidence type="ECO:0000313" key="11">
    <source>
        <dbReference type="EMBL" id="KAK9704495.1"/>
    </source>
</evidence>
<evidence type="ECO:0000256" key="1">
    <source>
        <dbReference type="ARBA" id="ARBA00022490"/>
    </source>
</evidence>
<feature type="binding site" evidence="8">
    <location>
        <position position="1057"/>
    </location>
    <ligand>
        <name>a divalent metal cation</name>
        <dbReference type="ChEBI" id="CHEBI:60240"/>
        <note>catalytic</note>
    </ligand>
</feature>
<dbReference type="SUPFAM" id="SSF54001">
    <property type="entry name" value="Cysteine proteinases"/>
    <property type="match status" value="1"/>
</dbReference>
<keyword evidence="7 8" id="KW-0269">Exonuclease</keyword>
<feature type="binding site" evidence="8">
    <location>
        <position position="1004"/>
    </location>
    <ligand>
        <name>a divalent metal cation</name>
        <dbReference type="ChEBI" id="CHEBI:60240"/>
        <note>catalytic</note>
    </ligand>
</feature>
<reference evidence="11 12" key="1">
    <citation type="submission" date="2023-04" db="EMBL/GenBank/DDBJ databases">
        <title>Genome of Basidiobolus ranarum AG-B5.</title>
        <authorList>
            <person name="Stajich J.E."/>
            <person name="Carter-House D."/>
            <person name="Gryganskyi A."/>
        </authorList>
    </citation>
    <scope>NUCLEOTIDE SEQUENCE [LARGE SCALE GENOMIC DNA]</scope>
    <source>
        <strain evidence="11 12">AG-B5</strain>
    </source>
</reference>
<evidence type="ECO:0000313" key="12">
    <source>
        <dbReference type="Proteomes" id="UP001479436"/>
    </source>
</evidence>
<evidence type="ECO:0000256" key="2">
    <source>
        <dbReference type="ARBA" id="ARBA00022574"/>
    </source>
</evidence>
<dbReference type="InterPro" id="IPR028881">
    <property type="entry name" value="PAN2_UCH_dom"/>
</dbReference>
<dbReference type="InterPro" id="IPR038765">
    <property type="entry name" value="Papain-like_cys_pep_sf"/>
</dbReference>
<dbReference type="SUPFAM" id="SSF50978">
    <property type="entry name" value="WD40 repeat-like"/>
    <property type="match status" value="1"/>
</dbReference>
<organism evidence="11 12">
    <name type="scientific">Basidiobolus ranarum</name>
    <dbReference type="NCBI Taxonomy" id="34480"/>
    <lineage>
        <taxon>Eukaryota</taxon>
        <taxon>Fungi</taxon>
        <taxon>Fungi incertae sedis</taxon>
        <taxon>Zoopagomycota</taxon>
        <taxon>Entomophthoromycotina</taxon>
        <taxon>Basidiobolomycetes</taxon>
        <taxon>Basidiobolales</taxon>
        <taxon>Basidiobolaceae</taxon>
        <taxon>Basidiobolus</taxon>
    </lineage>
</organism>
<dbReference type="CDD" id="cd06143">
    <property type="entry name" value="PAN2_exo"/>
    <property type="match status" value="1"/>
</dbReference>
<dbReference type="InterPro" id="IPR036397">
    <property type="entry name" value="RNaseH_sf"/>
</dbReference>
<dbReference type="InterPro" id="IPR015943">
    <property type="entry name" value="WD40/YVTN_repeat-like_dom_sf"/>
</dbReference>
<feature type="binding site" evidence="8">
    <location>
        <position position="897"/>
    </location>
    <ligand>
        <name>a divalent metal cation</name>
        <dbReference type="ChEBI" id="CHEBI:60240"/>
        <note>catalytic</note>
    </ligand>
</feature>
<sequence length="1120" mass="126248">MEEWYEFATICDPNPASVFPTSACAFDPHAELVWVGDENGRVCSYDVETLEKYTSFKGHTGPVRQMMINDRAIISLGPDSIRVTNRRGVPKKIVRGDHIHDFHAMVTSDLPQSEVFISGNQSRTLVVNLDRGAIINQIDTDSGIVVMKRSRLICCGSTSGEVTLRDPRTFKVEQRVQAHTGTISDLDVSGNLLLTCGFSHRAGSLICDPYVKVYDVRTMKPLPPVPFSLGPTMIKFHPRYSSSVLVAAQGGQFQFCDIITPPIETDYQQANVNGYVNCLDISASGEFVGLGDASNVIHIWSDRDEPIVSTYSRPLEFPDPIEYPEVVVDDYSPLSSIGMPYYTEPLLSVWPSNLTFPVGKPAPSIEPEVLQNMKTIDFVGYAPNPRTRLRNQIPPRAGRDRKSSDTPKFRSEQEKDRSYRRLRKKSELASPKEEDILFQNNPLAIFKLYRRVEIKYSRFGVEDFDFGYYNKTHFSGLETHITNSYCNSLLQVLFFLPTLRDIAKSHIKSNCPKEFCLLCELGFLFRMLEDAKGRNCQATNLLRAFSTIPQAVALGLFEPEQPTSETSYSTLIQNFNRFILEQLHQESNAMGLNICVRRDMTSTDPSLPSVIQQVFGLKTVSSNKCLCGAQIDRITYPFVVDLVYPKNSTTSSSPSQANTFAEILQSSICRQTQAKAWCNSCQRYQSSTQKKNLLEPPDVFSVNCSILSKSNQDLWRSSVAEKGTGTNSWLPLAIQIELDGEEINITNANLHASNQDTEEEISKSTQRATYELYAVVSQIQFDKEVAHLVAQIKVGKNENGDGKSEWYHFNDFMVKNIPEEEVNNFKHPWKTPSVLYFVRTDLNSRIDSTVLPDVVDNTILFKDYSISRLRHKIVKTHVPLSVDETPKPGFLCGIDAEFVAMTKEETEVWSDGSRRVIRPSRLALARVSVLRGEGAKEMMPFIDDYIATAEPVVDYLTEYSGISAGDLDVSVSKHTVVPLKVAYKKLRLLLDMGCVFVGHGLNKDFRIINIIVPPEQVIDTVDIFHIKSRHRKISLKFLAWYLLNQDIQTDTHDSIEDARTALAIYKKYLSLKDQGRFEQVLEDIYNVGMKYSWKIVPGLNPFSSFQPAPITYATTTAEST</sequence>
<keyword evidence="2" id="KW-0853">WD repeat</keyword>
<keyword evidence="4 8" id="KW-0540">Nuclease</keyword>
<keyword evidence="6 8" id="KW-0378">Hydrolase</keyword>
<dbReference type="SUPFAM" id="SSF53098">
    <property type="entry name" value="Ribonuclease H-like"/>
    <property type="match status" value="1"/>
</dbReference>
<evidence type="ECO:0000256" key="4">
    <source>
        <dbReference type="ARBA" id="ARBA00022722"/>
    </source>
</evidence>
<keyword evidence="12" id="KW-1185">Reference proteome</keyword>
<dbReference type="InterPro" id="IPR036322">
    <property type="entry name" value="WD40_repeat_dom_sf"/>
</dbReference>
<accession>A0ABR2VW19</accession>
<evidence type="ECO:0000259" key="10">
    <source>
        <dbReference type="PROSITE" id="PS50235"/>
    </source>
</evidence>
<comment type="catalytic activity">
    <reaction evidence="8">
        <text>Exonucleolytic cleavage of poly(A) to 5'-AMP.</text>
        <dbReference type="EC" id="3.1.13.4"/>
    </reaction>
</comment>
<dbReference type="EC" id="3.1.13.4" evidence="8"/>
<keyword evidence="5 8" id="KW-0479">Metal-binding</keyword>
<evidence type="ECO:0000256" key="5">
    <source>
        <dbReference type="ARBA" id="ARBA00022723"/>
    </source>
</evidence>
<dbReference type="InterPro" id="IPR028889">
    <property type="entry name" value="USP"/>
</dbReference>
<comment type="function">
    <text evidence="8">Catalytic subunit of the poly(A)-nuclease (PAN) deadenylation complex, one of two cytoplasmic mRNA deadenylases involved in mRNA turnover. PAN specifically shortens poly(A) tails of RNA and the activity is stimulated by poly(A)-binding protein PAB1. PAN deadenylation is followed by rapid degradation of the shortened mRNA tails by the CCR4-NOT complex. Deadenylated mRNAs are then degraded by two alternative mechanisms, namely exosome-mediated 3'-5' exonucleolytic degradation, or deadenlyation-dependent mRNA decaping and subsequent 5'-3' exonucleolytic degradation by XRN1. May also be involved in post-transcriptional maturation of mRNA poly(A) tails.</text>
</comment>
<dbReference type="SMART" id="SM00320">
    <property type="entry name" value="WD40"/>
    <property type="match status" value="4"/>
</dbReference>
<feature type="binding site" evidence="8">
    <location>
        <position position="895"/>
    </location>
    <ligand>
        <name>a divalent metal cation</name>
        <dbReference type="ChEBI" id="CHEBI:60240"/>
        <note>catalytic</note>
    </ligand>
</feature>
<dbReference type="PANTHER" id="PTHR15728">
    <property type="entry name" value="DEADENYLATION COMPLEX CATALYTIC SUBUNIT PAN2"/>
    <property type="match status" value="1"/>
</dbReference>
<dbReference type="Gene3D" id="3.90.70.10">
    <property type="entry name" value="Cysteine proteinases"/>
    <property type="match status" value="1"/>
</dbReference>
<name>A0ABR2VW19_9FUNG</name>
<gene>
    <name evidence="8 11" type="primary">PAN2</name>
    <name evidence="11" type="ORF">K7432_010155</name>
</gene>
<evidence type="ECO:0000256" key="3">
    <source>
        <dbReference type="ARBA" id="ARBA00022664"/>
    </source>
</evidence>
<dbReference type="Pfam" id="PF00929">
    <property type="entry name" value="RNase_T"/>
    <property type="match status" value="1"/>
</dbReference>
<dbReference type="PANTHER" id="PTHR15728:SF0">
    <property type="entry name" value="PAN2-PAN3 DEADENYLATION COMPLEX CATALYTIC SUBUNIT PAN2"/>
    <property type="match status" value="1"/>
</dbReference>
<feature type="region of interest" description="Disordered" evidence="9">
    <location>
        <begin position="381"/>
        <end position="426"/>
    </location>
</feature>
<comment type="caution">
    <text evidence="11">The sequence shown here is derived from an EMBL/GenBank/DDBJ whole genome shotgun (WGS) entry which is preliminary data.</text>
</comment>
<dbReference type="Gene3D" id="2.130.10.10">
    <property type="entry name" value="YVTN repeat-like/Quinoprotein amine dehydrogenase"/>
    <property type="match status" value="1"/>
</dbReference>
<dbReference type="Pfam" id="PF20770">
    <property type="entry name" value="PAN2_N"/>
    <property type="match status" value="1"/>
</dbReference>
<dbReference type="GO" id="GO:0004535">
    <property type="term" value="F:poly(A)-specific ribonuclease activity"/>
    <property type="evidence" value="ECO:0007669"/>
    <property type="project" value="UniProtKB-EC"/>
</dbReference>
<feature type="domain" description="USP" evidence="10">
    <location>
        <begin position="475"/>
        <end position="840"/>
    </location>
</feature>
<dbReference type="Pfam" id="PF13423">
    <property type="entry name" value="UCH_1"/>
    <property type="match status" value="1"/>
</dbReference>
<comment type="domain">
    <text evidence="8">The linker, or PAN3 interaction domain (PID), between the WD40 repeats and the pseudo-UCH domain mediates interaction with PAN3.</text>
</comment>